<dbReference type="InterPro" id="IPR012296">
    <property type="entry name" value="Nuclease_put_TT1808"/>
</dbReference>
<dbReference type="InterPro" id="IPR008538">
    <property type="entry name" value="Uma2"/>
</dbReference>
<dbReference type="PANTHER" id="PTHR34107">
    <property type="entry name" value="SLL0198 PROTEIN-RELATED"/>
    <property type="match status" value="1"/>
</dbReference>
<dbReference type="RefSeq" id="WP_198128631.1">
    <property type="nucleotide sequence ID" value="NZ_JAECZC010000106.1"/>
</dbReference>
<keyword evidence="3" id="KW-1185">Reference proteome</keyword>
<dbReference type="Proteomes" id="UP000632766">
    <property type="component" value="Unassembled WGS sequence"/>
</dbReference>
<keyword evidence="2" id="KW-0540">Nuclease</keyword>
<dbReference type="SUPFAM" id="SSF52980">
    <property type="entry name" value="Restriction endonuclease-like"/>
    <property type="match status" value="1"/>
</dbReference>
<feature type="domain" description="Putative restriction endonuclease" evidence="1">
    <location>
        <begin position="11"/>
        <end position="187"/>
    </location>
</feature>
<accession>A0A8J7LBM0</accession>
<name>A0A8J7LBM0_9NOST</name>
<evidence type="ECO:0000313" key="2">
    <source>
        <dbReference type="EMBL" id="MBH8566888.1"/>
    </source>
</evidence>
<dbReference type="PANTHER" id="PTHR34107:SF2">
    <property type="entry name" value="SLL0888 PROTEIN"/>
    <property type="match status" value="1"/>
</dbReference>
<dbReference type="GO" id="GO:0004519">
    <property type="term" value="F:endonuclease activity"/>
    <property type="evidence" value="ECO:0007669"/>
    <property type="project" value="UniProtKB-KW"/>
</dbReference>
<dbReference type="Pfam" id="PF05685">
    <property type="entry name" value="Uma2"/>
    <property type="match status" value="1"/>
</dbReference>
<sequence>MTATTKKLTFAEYLKYNDGTDTQYELVDGELIPMSLGTGKHGGISKFLERSFDDESAKMGKTWTAQKFSFGVRSPRGGRWDTSRVPDVVVLPTEQWEVLANREAVIKLNETPPILVVEVVSESTQTTDYRSKRSEYAVLEIPEYWIVDPILEVVTVCTLVEGFYDAIAFRGQERIISSTFPQLDLSAEQVLAGRK</sequence>
<dbReference type="EMBL" id="JAECZC010000106">
    <property type="protein sequence ID" value="MBH8566888.1"/>
    <property type="molecule type" value="Genomic_DNA"/>
</dbReference>
<comment type="caution">
    <text evidence="2">The sequence shown here is derived from an EMBL/GenBank/DDBJ whole genome shotgun (WGS) entry which is preliminary data.</text>
</comment>
<reference evidence="2 3" key="1">
    <citation type="journal article" date="2021" name="Int. J. Syst. Evol. Microbiol.">
        <title>Amazonocrinis nigriterrae gen. nov., sp. nov., Atlanticothrix silvestris gen. nov., sp. nov. and Dendronalium phyllosphericum gen. nov., sp. nov., nostocacean cyanobacteria from Brazilian environments.</title>
        <authorList>
            <person name="Alvarenga D.O."/>
            <person name="Andreote A.P.D."/>
            <person name="Branco L.H.Z."/>
            <person name="Delbaje E."/>
            <person name="Cruz R.B."/>
            <person name="Varani A.M."/>
            <person name="Fiore M.F."/>
        </authorList>
    </citation>
    <scope>NUCLEOTIDE SEQUENCE [LARGE SCALE GENOMIC DNA]</scope>
    <source>
        <strain evidence="2 3">CENA67</strain>
    </source>
</reference>
<evidence type="ECO:0000313" key="3">
    <source>
        <dbReference type="Proteomes" id="UP000632766"/>
    </source>
</evidence>
<organism evidence="2 3">
    <name type="scientific">Amazonocrinis nigriterrae CENA67</name>
    <dbReference type="NCBI Taxonomy" id="2794033"/>
    <lineage>
        <taxon>Bacteria</taxon>
        <taxon>Bacillati</taxon>
        <taxon>Cyanobacteriota</taxon>
        <taxon>Cyanophyceae</taxon>
        <taxon>Nostocales</taxon>
        <taxon>Nostocaceae</taxon>
        <taxon>Amazonocrinis</taxon>
        <taxon>Amazonocrinis nigriterrae</taxon>
    </lineage>
</organism>
<keyword evidence="2" id="KW-0255">Endonuclease</keyword>
<dbReference type="CDD" id="cd06260">
    <property type="entry name" value="DUF820-like"/>
    <property type="match status" value="1"/>
</dbReference>
<proteinExistence type="predicted"/>
<dbReference type="AlphaFoldDB" id="A0A8J7LBM0"/>
<keyword evidence="2" id="KW-0378">Hydrolase</keyword>
<dbReference type="Gene3D" id="3.90.1570.10">
    <property type="entry name" value="tt1808, chain A"/>
    <property type="match status" value="1"/>
</dbReference>
<evidence type="ECO:0000259" key="1">
    <source>
        <dbReference type="Pfam" id="PF05685"/>
    </source>
</evidence>
<protein>
    <submittedName>
        <fullName evidence="2">Uma2 family endonuclease</fullName>
    </submittedName>
</protein>
<dbReference type="InterPro" id="IPR011335">
    <property type="entry name" value="Restrct_endonuc-II-like"/>
</dbReference>
<gene>
    <name evidence="2" type="ORF">I8748_32875</name>
</gene>